<dbReference type="SFLD" id="SFLDG01169">
    <property type="entry name" value="NADPH_oxidase_subgroup_(NOX)"/>
    <property type="match status" value="1"/>
</dbReference>
<feature type="transmembrane region" description="Helical" evidence="8">
    <location>
        <begin position="23"/>
        <end position="41"/>
    </location>
</feature>
<feature type="domain" description="EF-hand" evidence="9">
    <location>
        <begin position="439"/>
        <end position="474"/>
    </location>
</feature>
<dbReference type="GO" id="GO:0006952">
    <property type="term" value="P:defense response"/>
    <property type="evidence" value="ECO:0007669"/>
    <property type="project" value="TreeGrafter"/>
</dbReference>
<dbReference type="PANTHER" id="PTHR11972">
    <property type="entry name" value="NADPH OXIDASE"/>
    <property type="match status" value="1"/>
</dbReference>
<protein>
    <submittedName>
        <fullName evidence="10">Dual oxidase</fullName>
    </submittedName>
</protein>
<dbReference type="Pfam" id="PF00036">
    <property type="entry name" value="EF-hand_1"/>
    <property type="match status" value="1"/>
</dbReference>
<dbReference type="GO" id="GO:0005509">
    <property type="term" value="F:calcium ion binding"/>
    <property type="evidence" value="ECO:0007669"/>
    <property type="project" value="InterPro"/>
</dbReference>
<feature type="transmembrane region" description="Helical" evidence="8">
    <location>
        <begin position="578"/>
        <end position="598"/>
    </location>
</feature>
<dbReference type="GO" id="GO:0042554">
    <property type="term" value="P:superoxide anion generation"/>
    <property type="evidence" value="ECO:0007669"/>
    <property type="project" value="TreeGrafter"/>
</dbReference>
<feature type="transmembrane region" description="Helical" evidence="8">
    <location>
        <begin position="665"/>
        <end position="686"/>
    </location>
</feature>
<evidence type="ECO:0000313" key="11">
    <source>
        <dbReference type="Proteomes" id="UP000283509"/>
    </source>
</evidence>
<dbReference type="InterPro" id="IPR018247">
    <property type="entry name" value="EF_Hand_1_Ca_BS"/>
</dbReference>
<reference evidence="10 11" key="1">
    <citation type="submission" date="2018-04" db="EMBL/GenBank/DDBJ databases">
        <authorList>
            <person name="Zhang X."/>
            <person name="Yuan J."/>
            <person name="Li F."/>
            <person name="Xiang J."/>
        </authorList>
    </citation>
    <scope>NUCLEOTIDE SEQUENCE [LARGE SCALE GENOMIC DNA]</scope>
    <source>
        <tissue evidence="10">Muscle</tissue>
    </source>
</reference>
<evidence type="ECO:0000256" key="2">
    <source>
        <dbReference type="ARBA" id="ARBA00022692"/>
    </source>
</evidence>
<feature type="transmembrane region" description="Helical" evidence="8">
    <location>
        <begin position="751"/>
        <end position="772"/>
    </location>
</feature>
<dbReference type="PRINTS" id="PR00450">
    <property type="entry name" value="RECOVERIN"/>
</dbReference>
<dbReference type="PROSITE" id="PS50222">
    <property type="entry name" value="EF_HAND_2"/>
    <property type="match status" value="2"/>
</dbReference>
<feature type="transmembrane region" description="Helical" evidence="8">
    <location>
        <begin position="184"/>
        <end position="206"/>
    </location>
</feature>
<evidence type="ECO:0000313" key="10">
    <source>
        <dbReference type="EMBL" id="ROT64461.1"/>
    </source>
</evidence>
<dbReference type="GO" id="GO:0043020">
    <property type="term" value="C:NADPH oxidase complex"/>
    <property type="evidence" value="ECO:0007669"/>
    <property type="project" value="TreeGrafter"/>
</dbReference>
<sequence>MWIRPRDSHLVFHSYFSSSSPTLLLPLPTSPILISTSLTIFSTPLSPFLVPTLFLIFHPLFLIFHHLISLISRPTPSPHPPFSPNSLFPTPNSPPPHPHLCPFSPYLIHFFLFDAEEIAAIRSVRLWDIIVNASGVAPDEVQESVFFHLADDPCPQPAQLNTSEMEPCVYLQGYDYFQGSEVTYIYSCILLAAVPLICAGAGYATVKFQNSRRRHFRTLQEENNNGRSVDKMMVKEWLHQNHKRIVKVKFGPNQEICTVNRKGEKLRRVNVAHVDTLVVEITQDQRRKPMVLLRPPLDHDLVLEFDTEAARNKFLNKLEQFLMSLKKSLDRVQTNKEQMLANAETKERRTKRLEHFFREAYELTFGLKPGEKRKLEDAASDVVMVMRTSLSKKEFAGALGMKPDDIFVRRMFNIVDKDGDGRISFQEFLDTVVLFSKGSTDDKLRIIFDMCDNDRNGVIDKTELSEMLRSLVEIAKTNTVSNEEVEELINGMFSSSGINHKESLTYDDFKLMMREYKGDFIAIGLDCKGAKQNFLDTSTNVARMASFHISEVMNRNQHWMMKKYNSLATFLEENRQNVFYLFVFYVITIALFCERFIHYSFMAEHTDLRHIMGVGIAITRGAAASLSFCYSLLLLTMSRNLITKLKDFSFQQYIPLDSHIQFHKIVACTALFFSILHSCGHLVNFYHVSTQPVENLRCLTQEISFASDQKPTVGYWLFQTITGLTGVMLFIIMCIIFIFAHPIIRRKAYKFFWAAHQLYILLYILSLLHGLARLTGAPRRSGDDPMTSRRHCRVAAVSAGVRRLGSRVVLCFSAAVGVWAASQGRMQYGCAGGWCERADAARADVSGKYVDDVVEFRFRSSEKRRRHSGRLVLSLGCSGNSLWAAWAACLRLRAWPQERFSVLDRLLSILLSVIKTRDAANRPCVKRRIARNFGFEPQSNHHRISIHRSISESLTTRVKIIKKSADGFQLFPGAGGVGPG</sequence>
<dbReference type="OrthoDB" id="6365580at2759"/>
<feature type="transmembrane region" description="Helical" evidence="8">
    <location>
        <begin position="48"/>
        <end position="68"/>
    </location>
</feature>
<comment type="caution">
    <text evidence="10">The sequence shown here is derived from an EMBL/GenBank/DDBJ whole genome shotgun (WGS) entry which is preliminary data.</text>
</comment>
<dbReference type="PANTHER" id="PTHR11972:SF175">
    <property type="entry name" value="NAD(P)H OXIDASE (H2O2-FORMING)"/>
    <property type="match status" value="1"/>
</dbReference>
<dbReference type="InterPro" id="IPR002048">
    <property type="entry name" value="EF_hand_dom"/>
</dbReference>
<name>A0A423SJV1_PENVA</name>
<evidence type="ECO:0000256" key="6">
    <source>
        <dbReference type="ARBA" id="ARBA00023136"/>
    </source>
</evidence>
<dbReference type="PROSITE" id="PS00018">
    <property type="entry name" value="EF_HAND_1"/>
    <property type="match status" value="2"/>
</dbReference>
<accession>A0A423SJV1</accession>
<evidence type="ECO:0000256" key="8">
    <source>
        <dbReference type="SAM" id="Phobius"/>
    </source>
</evidence>
<dbReference type="Pfam" id="PF01794">
    <property type="entry name" value="Ferric_reduct"/>
    <property type="match status" value="1"/>
</dbReference>
<feature type="transmembrane region" description="Helical" evidence="8">
    <location>
        <begin position="716"/>
        <end position="739"/>
    </location>
</feature>
<feature type="coiled-coil region" evidence="7">
    <location>
        <begin position="315"/>
        <end position="349"/>
    </location>
</feature>
<keyword evidence="6 8" id="KW-0472">Membrane</keyword>
<evidence type="ECO:0000256" key="1">
    <source>
        <dbReference type="ARBA" id="ARBA00004141"/>
    </source>
</evidence>
<comment type="subcellular location">
    <subcellularLocation>
        <location evidence="1">Membrane</location>
        <topology evidence="1">Multi-pass membrane protein</topology>
    </subcellularLocation>
</comment>
<proteinExistence type="predicted"/>
<keyword evidence="3" id="KW-0106">Calcium</keyword>
<keyword evidence="4 8" id="KW-1133">Transmembrane helix</keyword>
<dbReference type="Pfam" id="PF13499">
    <property type="entry name" value="EF-hand_7"/>
    <property type="match status" value="1"/>
</dbReference>
<dbReference type="EMBL" id="QCYY01003248">
    <property type="protein sequence ID" value="ROT64461.1"/>
    <property type="molecule type" value="Genomic_DNA"/>
</dbReference>
<evidence type="ECO:0000259" key="9">
    <source>
        <dbReference type="PROSITE" id="PS50222"/>
    </source>
</evidence>
<keyword evidence="11" id="KW-1185">Reference proteome</keyword>
<reference evidence="10 11" key="2">
    <citation type="submission" date="2019-01" db="EMBL/GenBank/DDBJ databases">
        <title>The decoding of complex shrimp genome reveals the adaptation for benthos swimmer, frequently molting mechanism and breeding impact on genome.</title>
        <authorList>
            <person name="Sun Y."/>
            <person name="Gao Y."/>
            <person name="Yu Y."/>
        </authorList>
    </citation>
    <scope>NUCLEOTIDE SEQUENCE [LARGE SCALE GENOMIC DNA]</scope>
    <source>
        <tissue evidence="10">Muscle</tissue>
    </source>
</reference>
<dbReference type="InterPro" id="IPR011992">
    <property type="entry name" value="EF-hand-dom_pair"/>
</dbReference>
<dbReference type="InterPro" id="IPR050369">
    <property type="entry name" value="RBOH/FRE"/>
</dbReference>
<feature type="domain" description="EF-hand" evidence="9">
    <location>
        <begin position="403"/>
        <end position="438"/>
    </location>
</feature>
<evidence type="ECO:0000256" key="5">
    <source>
        <dbReference type="ARBA" id="ARBA00023002"/>
    </source>
</evidence>
<dbReference type="AlphaFoldDB" id="A0A423SJV1"/>
<dbReference type="STRING" id="6689.A0A423SJV1"/>
<keyword evidence="7" id="KW-0175">Coiled coil</keyword>
<keyword evidence="2 8" id="KW-0812">Transmembrane</keyword>
<evidence type="ECO:0000256" key="4">
    <source>
        <dbReference type="ARBA" id="ARBA00022989"/>
    </source>
</evidence>
<dbReference type="Proteomes" id="UP000283509">
    <property type="component" value="Unassembled WGS sequence"/>
</dbReference>
<dbReference type="CDD" id="cd00051">
    <property type="entry name" value="EFh"/>
    <property type="match status" value="1"/>
</dbReference>
<feature type="transmembrane region" description="Helical" evidence="8">
    <location>
        <begin position="610"/>
        <end position="635"/>
    </location>
</feature>
<evidence type="ECO:0000256" key="7">
    <source>
        <dbReference type="SAM" id="Coils"/>
    </source>
</evidence>
<organism evidence="10 11">
    <name type="scientific">Penaeus vannamei</name>
    <name type="common">Whiteleg shrimp</name>
    <name type="synonym">Litopenaeus vannamei</name>
    <dbReference type="NCBI Taxonomy" id="6689"/>
    <lineage>
        <taxon>Eukaryota</taxon>
        <taxon>Metazoa</taxon>
        <taxon>Ecdysozoa</taxon>
        <taxon>Arthropoda</taxon>
        <taxon>Crustacea</taxon>
        <taxon>Multicrustacea</taxon>
        <taxon>Malacostraca</taxon>
        <taxon>Eumalacostraca</taxon>
        <taxon>Eucarida</taxon>
        <taxon>Decapoda</taxon>
        <taxon>Dendrobranchiata</taxon>
        <taxon>Penaeoidea</taxon>
        <taxon>Penaeidae</taxon>
        <taxon>Penaeus</taxon>
    </lineage>
</organism>
<dbReference type="InterPro" id="IPR013130">
    <property type="entry name" value="Fe3_Rdtase_TM_dom"/>
</dbReference>
<dbReference type="Gene3D" id="1.10.238.10">
    <property type="entry name" value="EF-hand"/>
    <property type="match status" value="1"/>
</dbReference>
<keyword evidence="5" id="KW-0560">Oxidoreductase</keyword>
<dbReference type="SMART" id="SM00054">
    <property type="entry name" value="EFh"/>
    <property type="match status" value="3"/>
</dbReference>
<gene>
    <name evidence="10" type="ORF">C7M84_017590</name>
</gene>
<dbReference type="GO" id="GO:0016175">
    <property type="term" value="F:superoxide-generating NAD(P)H oxidase activity"/>
    <property type="evidence" value="ECO:0007669"/>
    <property type="project" value="TreeGrafter"/>
</dbReference>
<dbReference type="SUPFAM" id="SSF47473">
    <property type="entry name" value="EF-hand"/>
    <property type="match status" value="1"/>
</dbReference>
<evidence type="ECO:0000256" key="3">
    <source>
        <dbReference type="ARBA" id="ARBA00022837"/>
    </source>
</evidence>